<name>A0AA86R5D0_9EUKA</name>
<dbReference type="Proteomes" id="UP001642409">
    <property type="component" value="Unassembled WGS sequence"/>
</dbReference>
<protein>
    <submittedName>
        <fullName evidence="2">ERCC4 domain-containing protein</fullName>
    </submittedName>
    <submittedName>
        <fullName evidence="3">ERCC4_domain-containing protein</fullName>
    </submittedName>
</protein>
<evidence type="ECO:0000259" key="1">
    <source>
        <dbReference type="SMART" id="SM00891"/>
    </source>
</evidence>
<dbReference type="GO" id="GO:0004518">
    <property type="term" value="F:nuclease activity"/>
    <property type="evidence" value="ECO:0007669"/>
    <property type="project" value="InterPro"/>
</dbReference>
<accession>A0AA86R5D0</accession>
<dbReference type="CDD" id="cd22367">
    <property type="entry name" value="XPF_ERCC4_MUS81-like"/>
    <property type="match status" value="1"/>
</dbReference>
<dbReference type="InterPro" id="IPR006166">
    <property type="entry name" value="ERCC4_domain"/>
</dbReference>
<organism evidence="2">
    <name type="scientific">Hexamita inflata</name>
    <dbReference type="NCBI Taxonomy" id="28002"/>
    <lineage>
        <taxon>Eukaryota</taxon>
        <taxon>Metamonada</taxon>
        <taxon>Diplomonadida</taxon>
        <taxon>Hexamitidae</taxon>
        <taxon>Hexamitinae</taxon>
        <taxon>Hexamita</taxon>
    </lineage>
</organism>
<keyword evidence="4" id="KW-1185">Reference proteome</keyword>
<evidence type="ECO:0000313" key="2">
    <source>
        <dbReference type="EMBL" id="CAI9967431.1"/>
    </source>
</evidence>
<comment type="caution">
    <text evidence="2">The sequence shown here is derived from an EMBL/GenBank/DDBJ whole genome shotgun (WGS) entry which is preliminary data.</text>
</comment>
<feature type="domain" description="ERCC4" evidence="1">
    <location>
        <begin position="3"/>
        <end position="87"/>
    </location>
</feature>
<gene>
    <name evidence="2" type="ORF">HINF_LOCUS55076</name>
    <name evidence="3" type="ORF">HINF_LOCUS64767</name>
</gene>
<dbReference type="EMBL" id="CATOUU010001023">
    <property type="protein sequence ID" value="CAI9967431.1"/>
    <property type="molecule type" value="Genomic_DNA"/>
</dbReference>
<dbReference type="Pfam" id="PF02732">
    <property type="entry name" value="ERCC4"/>
    <property type="match status" value="1"/>
</dbReference>
<reference evidence="2" key="1">
    <citation type="submission" date="2023-06" db="EMBL/GenBank/DDBJ databases">
        <authorList>
            <person name="Kurt Z."/>
        </authorList>
    </citation>
    <scope>NUCLEOTIDE SEQUENCE</scope>
</reference>
<proteinExistence type="predicted"/>
<dbReference type="SMART" id="SM00891">
    <property type="entry name" value="ERCC4"/>
    <property type="match status" value="1"/>
</dbReference>
<dbReference type="GO" id="GO:0006281">
    <property type="term" value="P:DNA repair"/>
    <property type="evidence" value="ECO:0007669"/>
    <property type="project" value="UniProtKB-ARBA"/>
</dbReference>
<reference evidence="3 4" key="2">
    <citation type="submission" date="2024-07" db="EMBL/GenBank/DDBJ databases">
        <authorList>
            <person name="Akdeniz Z."/>
        </authorList>
    </citation>
    <scope>NUCLEOTIDE SEQUENCE [LARGE SCALE GENOMIC DNA]</scope>
</reference>
<dbReference type="GO" id="GO:0003677">
    <property type="term" value="F:DNA binding"/>
    <property type="evidence" value="ECO:0007669"/>
    <property type="project" value="InterPro"/>
</dbReference>
<sequence length="240" mass="27663">MLKVVFDSRGESQYYALLSEEYQSISSIKMLPIGDFAIYIDDELVAIVERKTASDLLSSVSDERLFRQLQDMSCCDCARFLLLECSQFDFQSLDSSFVHAVVNMLNKYLIKLSVCSDQFQSVRFYEHLIQVHQSQIQSQSSQKNILRPISSSPSFECLDDDISFTTAQNLVPRKINPFFQSFLVKRFGLETGSKLNNYLFQISDVKNAAEKDFRILLKNEIGFEIKIVDEICNVFKRAFK</sequence>
<dbReference type="AlphaFoldDB" id="A0AA86R5D0"/>
<dbReference type="Gene3D" id="3.40.50.10130">
    <property type="match status" value="1"/>
</dbReference>
<dbReference type="EMBL" id="CAXDID020000418">
    <property type="protein sequence ID" value="CAL6089300.1"/>
    <property type="molecule type" value="Genomic_DNA"/>
</dbReference>
<evidence type="ECO:0000313" key="3">
    <source>
        <dbReference type="EMBL" id="CAL6089300.1"/>
    </source>
</evidence>
<dbReference type="InterPro" id="IPR011335">
    <property type="entry name" value="Restrct_endonuc-II-like"/>
</dbReference>
<dbReference type="SUPFAM" id="SSF52980">
    <property type="entry name" value="Restriction endonuclease-like"/>
    <property type="match status" value="1"/>
</dbReference>
<evidence type="ECO:0000313" key="4">
    <source>
        <dbReference type="Proteomes" id="UP001642409"/>
    </source>
</evidence>